<gene>
    <name evidence="8" type="ORF">D7W81_06775</name>
</gene>
<keyword evidence="9" id="KW-1185">Reference proteome</keyword>
<dbReference type="GO" id="GO:0004674">
    <property type="term" value="F:protein serine/threonine kinase activity"/>
    <property type="evidence" value="ECO:0007669"/>
    <property type="project" value="UniProtKB-KW"/>
</dbReference>
<evidence type="ECO:0000256" key="1">
    <source>
        <dbReference type="ARBA" id="ARBA00022679"/>
    </source>
</evidence>
<feature type="region of interest" description="Disordered" evidence="6">
    <location>
        <begin position="312"/>
        <end position="335"/>
    </location>
</feature>
<reference evidence="9" key="1">
    <citation type="submission" date="2018-09" db="EMBL/GenBank/DDBJ databases">
        <authorList>
            <person name="Livingstone P.G."/>
            <person name="Whitworth D.E."/>
        </authorList>
    </citation>
    <scope>NUCLEOTIDE SEQUENCE [LARGE SCALE GENOMIC DNA]</scope>
    <source>
        <strain evidence="9">AB050A</strain>
    </source>
</reference>
<evidence type="ECO:0000256" key="3">
    <source>
        <dbReference type="ARBA" id="ARBA00022777"/>
    </source>
</evidence>
<evidence type="ECO:0000256" key="2">
    <source>
        <dbReference type="ARBA" id="ARBA00022741"/>
    </source>
</evidence>
<dbReference type="Gene3D" id="3.30.200.20">
    <property type="entry name" value="Phosphorylase Kinase, domain 1"/>
    <property type="match status" value="1"/>
</dbReference>
<dbReference type="OrthoDB" id="9779541at2"/>
<evidence type="ECO:0000256" key="4">
    <source>
        <dbReference type="ARBA" id="ARBA00022840"/>
    </source>
</evidence>
<keyword evidence="2 5" id="KW-0547">Nucleotide-binding</keyword>
<dbReference type="SUPFAM" id="SSF56112">
    <property type="entry name" value="Protein kinase-like (PK-like)"/>
    <property type="match status" value="1"/>
</dbReference>
<dbReference type="GO" id="GO:0005524">
    <property type="term" value="F:ATP binding"/>
    <property type="evidence" value="ECO:0007669"/>
    <property type="project" value="UniProtKB-UniRule"/>
</dbReference>
<evidence type="ECO:0000313" key="8">
    <source>
        <dbReference type="EMBL" id="RKH71937.1"/>
    </source>
</evidence>
<dbReference type="PROSITE" id="PS00107">
    <property type="entry name" value="PROTEIN_KINASE_ATP"/>
    <property type="match status" value="1"/>
</dbReference>
<keyword evidence="1" id="KW-0808">Transferase</keyword>
<dbReference type="InterPro" id="IPR000719">
    <property type="entry name" value="Prot_kinase_dom"/>
</dbReference>
<dbReference type="Gene3D" id="1.10.510.10">
    <property type="entry name" value="Transferase(Phosphotransferase) domain 1"/>
    <property type="match status" value="1"/>
</dbReference>
<dbReference type="PANTHER" id="PTHR43289:SF6">
    <property type="entry name" value="SERINE_THREONINE-PROTEIN KINASE NEKL-3"/>
    <property type="match status" value="1"/>
</dbReference>
<dbReference type="InterPro" id="IPR008266">
    <property type="entry name" value="Tyr_kinase_AS"/>
</dbReference>
<dbReference type="AlphaFoldDB" id="A0A3A8QTS3"/>
<dbReference type="PROSITE" id="PS50011">
    <property type="entry name" value="PROTEIN_KINASE_DOM"/>
    <property type="match status" value="1"/>
</dbReference>
<evidence type="ECO:0000256" key="6">
    <source>
        <dbReference type="SAM" id="MobiDB-lite"/>
    </source>
</evidence>
<dbReference type="PANTHER" id="PTHR43289">
    <property type="entry name" value="MITOGEN-ACTIVATED PROTEIN KINASE KINASE KINASE 20-RELATED"/>
    <property type="match status" value="1"/>
</dbReference>
<proteinExistence type="predicted"/>
<protein>
    <submittedName>
        <fullName evidence="8">Serine/threonine protein kinase</fullName>
    </submittedName>
</protein>
<dbReference type="InterPro" id="IPR017441">
    <property type="entry name" value="Protein_kinase_ATP_BS"/>
</dbReference>
<feature type="compositionally biased region" description="Low complexity" evidence="6">
    <location>
        <begin position="325"/>
        <end position="335"/>
    </location>
</feature>
<dbReference type="InterPro" id="IPR011009">
    <property type="entry name" value="Kinase-like_dom_sf"/>
</dbReference>
<dbReference type="EMBL" id="RAWK01000029">
    <property type="protein sequence ID" value="RKH71937.1"/>
    <property type="molecule type" value="Genomic_DNA"/>
</dbReference>
<dbReference type="PROSITE" id="PS00109">
    <property type="entry name" value="PROTEIN_KINASE_TYR"/>
    <property type="match status" value="1"/>
</dbReference>
<dbReference type="RefSeq" id="WP_120554506.1">
    <property type="nucleotide sequence ID" value="NZ_RAWK01000029.1"/>
</dbReference>
<accession>A0A3A8QTS3</accession>
<dbReference type="Proteomes" id="UP000267003">
    <property type="component" value="Unassembled WGS sequence"/>
</dbReference>
<dbReference type="CDD" id="cd14014">
    <property type="entry name" value="STKc_PknB_like"/>
    <property type="match status" value="1"/>
</dbReference>
<evidence type="ECO:0000259" key="7">
    <source>
        <dbReference type="PROSITE" id="PS50011"/>
    </source>
</evidence>
<comment type="caution">
    <text evidence="8">The sequence shown here is derived from an EMBL/GenBank/DDBJ whole genome shotgun (WGS) entry which is preliminary data.</text>
</comment>
<feature type="domain" description="Protein kinase" evidence="7">
    <location>
        <begin position="17"/>
        <end position="290"/>
    </location>
</feature>
<evidence type="ECO:0000256" key="5">
    <source>
        <dbReference type="PROSITE-ProRule" id="PRU10141"/>
    </source>
</evidence>
<keyword evidence="3 8" id="KW-0418">Kinase</keyword>
<dbReference type="Pfam" id="PF00069">
    <property type="entry name" value="Pkinase"/>
    <property type="match status" value="1"/>
</dbReference>
<organism evidence="8 9">
    <name type="scientific">Corallococcus aberystwythensis</name>
    <dbReference type="NCBI Taxonomy" id="2316722"/>
    <lineage>
        <taxon>Bacteria</taxon>
        <taxon>Pseudomonadati</taxon>
        <taxon>Myxococcota</taxon>
        <taxon>Myxococcia</taxon>
        <taxon>Myxococcales</taxon>
        <taxon>Cystobacterineae</taxon>
        <taxon>Myxococcaceae</taxon>
        <taxon>Corallococcus</taxon>
    </lineage>
</organism>
<evidence type="ECO:0000313" key="9">
    <source>
        <dbReference type="Proteomes" id="UP000267003"/>
    </source>
</evidence>
<name>A0A3A8QTS3_9BACT</name>
<feature type="binding site" evidence="5">
    <location>
        <position position="49"/>
    </location>
    <ligand>
        <name>ATP</name>
        <dbReference type="ChEBI" id="CHEBI:30616"/>
    </ligand>
</feature>
<keyword evidence="8" id="KW-0723">Serine/threonine-protein kinase</keyword>
<keyword evidence="4 5" id="KW-0067">ATP-binding</keyword>
<sequence>MNAPTPVSKPVRVFGNYEILSLLGKGGMAEVYRARVRSGPYEGWTVALKRLLPALTRDPASVDLFRREAQLSRQLDHPNIVKVLDAGMLDDVSFLVMDLVDGRDLGHILRRCKARGIPLPLDFAVYLAKVLLEALAYAHTATGPDGTPLGIVHCDVSPSNLFISRVGEIKLGDFGVSRVLVDGKLQGGEVLGKPYYLSPESLQGAVTPEADLWAASVVLYELLTLGRPFVGTTPEEVFAGILSRKYRLLSSVRPDIPQALDAVLARAFAENPEDRFPSAEEYAKALSPHFDENVGTPLAIAAVVRGLFGTTDEMPAYRSPPPSNGPSDGSPDGNG</sequence>